<dbReference type="Gene3D" id="3.30.420.10">
    <property type="entry name" value="Ribonuclease H-like superfamily/Ribonuclease H"/>
    <property type="match status" value="1"/>
</dbReference>
<evidence type="ECO:0000313" key="3">
    <source>
        <dbReference type="Proteomes" id="UP001442494"/>
    </source>
</evidence>
<dbReference type="NCBIfam" id="NF033545">
    <property type="entry name" value="transpos_IS630"/>
    <property type="match status" value="1"/>
</dbReference>
<dbReference type="EMBL" id="JAMPKK010000002">
    <property type="protein sequence ID" value="MEP0863255.1"/>
    <property type="molecule type" value="Genomic_DNA"/>
</dbReference>
<proteinExistence type="predicted"/>
<dbReference type="Proteomes" id="UP001442494">
    <property type="component" value="Unassembled WGS sequence"/>
</dbReference>
<sequence length="186" mass="21454">MRVFLRYLASAKSVRYWCQDETRLGLKTLTGRKITLKGVKPEGIVSWQRNNFYLYGVVEPASGDSFFWEFSHLDGTCFQDFLNLFSQLHPDSLNLIQLDNGSFHKCLDLKWPDNVIPIFQPPSSPELNPIERLWEHIKYELSWEHCTNLDELRHKLKLVLDSLSSEAVASICGWDYIVSALLSATS</sequence>
<keyword evidence="3" id="KW-1185">Reference proteome</keyword>
<reference evidence="2 3" key="1">
    <citation type="submission" date="2022-04" db="EMBL/GenBank/DDBJ databases">
        <title>Positive selection, recombination, and allopatry shape intraspecific diversity of widespread and dominant cyanobacteria.</title>
        <authorList>
            <person name="Wei J."/>
            <person name="Shu W."/>
            <person name="Hu C."/>
        </authorList>
    </citation>
    <scope>NUCLEOTIDE SEQUENCE [LARGE SCALE GENOMIC DNA]</scope>
    <source>
        <strain evidence="2 3">GB2-A5</strain>
    </source>
</reference>
<gene>
    <name evidence="2" type="ORF">NDI37_02090</name>
</gene>
<accession>A0ABV0JIY4</accession>
<organism evidence="2 3">
    <name type="scientific">Funiculus sociatus GB2-A5</name>
    <dbReference type="NCBI Taxonomy" id="2933946"/>
    <lineage>
        <taxon>Bacteria</taxon>
        <taxon>Bacillati</taxon>
        <taxon>Cyanobacteriota</taxon>
        <taxon>Cyanophyceae</taxon>
        <taxon>Coleofasciculales</taxon>
        <taxon>Coleofasciculaceae</taxon>
        <taxon>Funiculus</taxon>
    </lineage>
</organism>
<evidence type="ECO:0000259" key="1">
    <source>
        <dbReference type="Pfam" id="PF13358"/>
    </source>
</evidence>
<dbReference type="InterPro" id="IPR047655">
    <property type="entry name" value="Transpos_IS630-like"/>
</dbReference>
<dbReference type="InterPro" id="IPR038717">
    <property type="entry name" value="Tc1-like_DDE_dom"/>
</dbReference>
<protein>
    <submittedName>
        <fullName evidence="2">IS630 family transposase</fullName>
    </submittedName>
</protein>
<dbReference type="InterPro" id="IPR012337">
    <property type="entry name" value="RNaseH-like_sf"/>
</dbReference>
<feature type="domain" description="Tc1-like transposase DDE" evidence="1">
    <location>
        <begin position="16"/>
        <end position="152"/>
    </location>
</feature>
<comment type="caution">
    <text evidence="2">The sequence shown here is derived from an EMBL/GenBank/DDBJ whole genome shotgun (WGS) entry which is preliminary data.</text>
</comment>
<dbReference type="InterPro" id="IPR036397">
    <property type="entry name" value="RNaseH_sf"/>
</dbReference>
<evidence type="ECO:0000313" key="2">
    <source>
        <dbReference type="EMBL" id="MEP0863255.1"/>
    </source>
</evidence>
<dbReference type="SUPFAM" id="SSF53098">
    <property type="entry name" value="Ribonuclease H-like"/>
    <property type="match status" value="1"/>
</dbReference>
<name>A0ABV0JIY4_9CYAN</name>
<dbReference type="Pfam" id="PF13358">
    <property type="entry name" value="DDE_3"/>
    <property type="match status" value="1"/>
</dbReference>